<dbReference type="PROSITE" id="PS50089">
    <property type="entry name" value="ZF_RING_2"/>
    <property type="match status" value="1"/>
</dbReference>
<feature type="domain" description="RING-type" evidence="3">
    <location>
        <begin position="67"/>
        <end position="109"/>
    </location>
</feature>
<protein>
    <recommendedName>
        <fullName evidence="3">RING-type domain-containing protein</fullName>
    </recommendedName>
</protein>
<feature type="transmembrane region" description="Helical" evidence="2">
    <location>
        <begin position="12"/>
        <end position="30"/>
    </location>
</feature>
<comment type="caution">
    <text evidence="4">The sequence shown here is derived from an EMBL/GenBank/DDBJ whole genome shotgun (WGS) entry which is preliminary data.</text>
</comment>
<accession>A0AAN9K5F1</accession>
<evidence type="ECO:0000313" key="4">
    <source>
        <dbReference type="EMBL" id="KAK7311157.1"/>
    </source>
</evidence>
<dbReference type="EMBL" id="JAYKXN010000002">
    <property type="protein sequence ID" value="KAK7311157.1"/>
    <property type="molecule type" value="Genomic_DNA"/>
</dbReference>
<name>A0AAN9K5F1_CLITE</name>
<dbReference type="PANTHER" id="PTHR47662">
    <property type="entry name" value="RING-TYPE DOMAIN-CONTAINING PROTEIN"/>
    <property type="match status" value="1"/>
</dbReference>
<evidence type="ECO:0000256" key="1">
    <source>
        <dbReference type="PROSITE-ProRule" id="PRU00175"/>
    </source>
</evidence>
<dbReference type="AlphaFoldDB" id="A0AAN9K5F1"/>
<keyword evidence="2" id="KW-0472">Membrane</keyword>
<dbReference type="InterPro" id="IPR001841">
    <property type="entry name" value="Znf_RING"/>
</dbReference>
<sequence>MSPLSKLFNKLCRKMILIFASLLIELIILIQKQRSRPITTRQYLKFIEEKNPTIRYSKRLKAGEVECSVCLSEFEEGEKVRNLKCKHTFHRDCLDKWLQQCWATCPLCRKQVLPHDLVSKHRQHQNQTQQDHLPFLLSAFRADNSLHRHP</sequence>
<keyword evidence="1" id="KW-0479">Metal-binding</keyword>
<dbReference type="Proteomes" id="UP001359559">
    <property type="component" value="Unassembled WGS sequence"/>
</dbReference>
<evidence type="ECO:0000313" key="5">
    <source>
        <dbReference type="Proteomes" id="UP001359559"/>
    </source>
</evidence>
<dbReference type="InterPro" id="IPR013083">
    <property type="entry name" value="Znf_RING/FYVE/PHD"/>
</dbReference>
<keyword evidence="1" id="KW-0863">Zinc-finger</keyword>
<reference evidence="4 5" key="1">
    <citation type="submission" date="2024-01" db="EMBL/GenBank/DDBJ databases">
        <title>The genomes of 5 underutilized Papilionoideae crops provide insights into root nodulation and disease resistance.</title>
        <authorList>
            <person name="Yuan L."/>
        </authorList>
    </citation>
    <scope>NUCLEOTIDE SEQUENCE [LARGE SCALE GENOMIC DNA]</scope>
    <source>
        <strain evidence="4">LY-2023</strain>
        <tissue evidence="4">Leaf</tissue>
    </source>
</reference>
<proteinExistence type="predicted"/>
<dbReference type="SUPFAM" id="SSF57850">
    <property type="entry name" value="RING/U-box"/>
    <property type="match status" value="1"/>
</dbReference>
<gene>
    <name evidence="4" type="ORF">RJT34_09107</name>
</gene>
<keyword evidence="2" id="KW-1133">Transmembrane helix</keyword>
<organism evidence="4 5">
    <name type="scientific">Clitoria ternatea</name>
    <name type="common">Butterfly pea</name>
    <dbReference type="NCBI Taxonomy" id="43366"/>
    <lineage>
        <taxon>Eukaryota</taxon>
        <taxon>Viridiplantae</taxon>
        <taxon>Streptophyta</taxon>
        <taxon>Embryophyta</taxon>
        <taxon>Tracheophyta</taxon>
        <taxon>Spermatophyta</taxon>
        <taxon>Magnoliopsida</taxon>
        <taxon>eudicotyledons</taxon>
        <taxon>Gunneridae</taxon>
        <taxon>Pentapetalae</taxon>
        <taxon>rosids</taxon>
        <taxon>fabids</taxon>
        <taxon>Fabales</taxon>
        <taxon>Fabaceae</taxon>
        <taxon>Papilionoideae</taxon>
        <taxon>50 kb inversion clade</taxon>
        <taxon>NPAAA clade</taxon>
        <taxon>indigoferoid/millettioid clade</taxon>
        <taxon>Phaseoleae</taxon>
        <taxon>Clitoria</taxon>
    </lineage>
</organism>
<keyword evidence="5" id="KW-1185">Reference proteome</keyword>
<dbReference type="Pfam" id="PF13639">
    <property type="entry name" value="zf-RING_2"/>
    <property type="match status" value="1"/>
</dbReference>
<evidence type="ECO:0000256" key="2">
    <source>
        <dbReference type="SAM" id="Phobius"/>
    </source>
</evidence>
<dbReference type="SMART" id="SM00184">
    <property type="entry name" value="RING"/>
    <property type="match status" value="1"/>
</dbReference>
<keyword evidence="2" id="KW-0812">Transmembrane</keyword>
<keyword evidence="1" id="KW-0862">Zinc</keyword>
<dbReference type="PANTHER" id="PTHR47662:SF3">
    <property type="entry name" value="TRANSCRIPTION FACTOR C2H2 FAMILY-RELATED"/>
    <property type="match status" value="1"/>
</dbReference>
<dbReference type="Gene3D" id="3.30.40.10">
    <property type="entry name" value="Zinc/RING finger domain, C3HC4 (zinc finger)"/>
    <property type="match status" value="1"/>
</dbReference>
<dbReference type="GO" id="GO:0008270">
    <property type="term" value="F:zinc ion binding"/>
    <property type="evidence" value="ECO:0007669"/>
    <property type="project" value="UniProtKB-KW"/>
</dbReference>
<evidence type="ECO:0000259" key="3">
    <source>
        <dbReference type="PROSITE" id="PS50089"/>
    </source>
</evidence>